<name>A0A0N4VF70_ENTVE</name>
<organism evidence="4">
    <name type="scientific">Enterobius vermicularis</name>
    <name type="common">Human pinworm</name>
    <dbReference type="NCBI Taxonomy" id="51028"/>
    <lineage>
        <taxon>Eukaryota</taxon>
        <taxon>Metazoa</taxon>
        <taxon>Ecdysozoa</taxon>
        <taxon>Nematoda</taxon>
        <taxon>Chromadorea</taxon>
        <taxon>Rhabditida</taxon>
        <taxon>Spirurina</taxon>
        <taxon>Oxyuridomorpha</taxon>
        <taxon>Oxyuroidea</taxon>
        <taxon>Oxyuridae</taxon>
        <taxon>Enterobius</taxon>
    </lineage>
</organism>
<reference evidence="4" key="1">
    <citation type="submission" date="2017-02" db="UniProtKB">
        <authorList>
            <consortium name="WormBaseParasite"/>
        </authorList>
    </citation>
    <scope>IDENTIFICATION</scope>
</reference>
<gene>
    <name evidence="2" type="ORF">EVEC_LOCUS8792</name>
</gene>
<evidence type="ECO:0000313" key="2">
    <source>
        <dbReference type="EMBL" id="VDD94041.1"/>
    </source>
</evidence>
<protein>
    <submittedName>
        <fullName evidence="4">Citron Rho-interacting kinase</fullName>
    </submittedName>
</protein>
<dbReference type="AlphaFoldDB" id="A0A0N4VF70"/>
<sequence length="161" mass="18248">MWRRSPAAQRTASCTNEDIIVLCTTVKNQPASQRLVGVRDSMEQSSPGINQFGVVASKLSLLTKTQLCIMSSDALIKTKKQLEAMLEKEENLYNSCKCEIDKAEDRIMEMGKEMQKLRTKRDDINEQLSTNSLMLDELVKELAKAQKRLDALRKQREALLA</sequence>
<dbReference type="Proteomes" id="UP000274131">
    <property type="component" value="Unassembled WGS sequence"/>
</dbReference>
<reference evidence="2 3" key="2">
    <citation type="submission" date="2018-10" db="EMBL/GenBank/DDBJ databases">
        <authorList>
            <consortium name="Pathogen Informatics"/>
        </authorList>
    </citation>
    <scope>NUCLEOTIDE SEQUENCE [LARGE SCALE GENOMIC DNA]</scope>
</reference>
<dbReference type="EMBL" id="UXUI01009613">
    <property type="protein sequence ID" value="VDD94041.1"/>
    <property type="molecule type" value="Genomic_DNA"/>
</dbReference>
<evidence type="ECO:0000313" key="3">
    <source>
        <dbReference type="Proteomes" id="UP000274131"/>
    </source>
</evidence>
<evidence type="ECO:0000313" key="4">
    <source>
        <dbReference type="WBParaSite" id="EVEC_0000938201-mRNA-1"/>
    </source>
</evidence>
<evidence type="ECO:0000256" key="1">
    <source>
        <dbReference type="SAM" id="Coils"/>
    </source>
</evidence>
<keyword evidence="3" id="KW-1185">Reference proteome</keyword>
<feature type="coiled-coil region" evidence="1">
    <location>
        <begin position="72"/>
        <end position="155"/>
    </location>
</feature>
<proteinExistence type="predicted"/>
<keyword evidence="1" id="KW-0175">Coiled coil</keyword>
<accession>A0A0N4VF70</accession>
<dbReference type="WBParaSite" id="EVEC_0000938201-mRNA-1">
    <property type="protein sequence ID" value="EVEC_0000938201-mRNA-1"/>
    <property type="gene ID" value="EVEC_0000938201"/>
</dbReference>